<dbReference type="Proteomes" id="UP000064029">
    <property type="component" value="Unassembled WGS sequence"/>
</dbReference>
<organism evidence="13 14">
    <name type="scientific">Burkholderia ubonensis</name>
    <dbReference type="NCBI Taxonomy" id="101571"/>
    <lineage>
        <taxon>Bacteria</taxon>
        <taxon>Pseudomonadati</taxon>
        <taxon>Pseudomonadota</taxon>
        <taxon>Betaproteobacteria</taxon>
        <taxon>Burkholderiales</taxon>
        <taxon>Burkholderiaceae</taxon>
        <taxon>Burkholderia</taxon>
        <taxon>Burkholderia cepacia complex</taxon>
    </lineage>
</organism>
<dbReference type="InterPro" id="IPR002299">
    <property type="entry name" value="Porin_Neis"/>
</dbReference>
<evidence type="ECO:0000259" key="12">
    <source>
        <dbReference type="Pfam" id="PF13609"/>
    </source>
</evidence>
<dbReference type="CDD" id="cd00342">
    <property type="entry name" value="gram_neg_porins"/>
    <property type="match status" value="1"/>
</dbReference>
<gene>
    <name evidence="13" type="ORF">WJ33_31685</name>
</gene>
<dbReference type="OrthoDB" id="8982743at2"/>
<feature type="chain" id="PRO_5007117413" evidence="11">
    <location>
        <begin position="23"/>
        <end position="383"/>
    </location>
</feature>
<keyword evidence="7" id="KW-0406">Ion transport</keyword>
<accession>A0A103R4L0</accession>
<evidence type="ECO:0000313" key="14">
    <source>
        <dbReference type="Proteomes" id="UP000064029"/>
    </source>
</evidence>
<feature type="domain" description="Porin" evidence="12">
    <location>
        <begin position="12"/>
        <end position="345"/>
    </location>
</feature>
<keyword evidence="3" id="KW-0813">Transport</keyword>
<dbReference type="PANTHER" id="PTHR34501:SF9">
    <property type="entry name" value="MAJOR OUTER MEMBRANE PROTEIN P.IA"/>
    <property type="match status" value="1"/>
</dbReference>
<keyword evidence="8" id="KW-0626">Porin</keyword>
<dbReference type="PANTHER" id="PTHR34501">
    <property type="entry name" value="PROTEIN YDDL-RELATED"/>
    <property type="match status" value="1"/>
</dbReference>
<dbReference type="GO" id="GO:0009279">
    <property type="term" value="C:cell outer membrane"/>
    <property type="evidence" value="ECO:0007669"/>
    <property type="project" value="UniProtKB-SubCell"/>
</dbReference>
<reference evidence="13 14" key="1">
    <citation type="submission" date="2015-11" db="EMBL/GenBank/DDBJ databases">
        <title>Expanding the genomic diversity of Burkholderia species for the development of highly accurate diagnostics.</title>
        <authorList>
            <person name="Sahl J."/>
            <person name="Keim P."/>
            <person name="Wagner D."/>
        </authorList>
    </citation>
    <scope>NUCLEOTIDE SEQUENCE [LARGE SCALE GENOMIC DNA]</scope>
    <source>
        <strain evidence="13 14">MSMB2036</strain>
    </source>
</reference>
<evidence type="ECO:0000256" key="10">
    <source>
        <dbReference type="ARBA" id="ARBA00023237"/>
    </source>
</evidence>
<dbReference type="SUPFAM" id="SSF56935">
    <property type="entry name" value="Porins"/>
    <property type="match status" value="1"/>
</dbReference>
<evidence type="ECO:0000256" key="2">
    <source>
        <dbReference type="ARBA" id="ARBA00011233"/>
    </source>
</evidence>
<dbReference type="RefSeq" id="WP_059755493.1">
    <property type="nucleotide sequence ID" value="NZ_CP013415.1"/>
</dbReference>
<keyword evidence="10" id="KW-0998">Cell outer membrane</keyword>
<dbReference type="GO" id="GO:0034220">
    <property type="term" value="P:monoatomic ion transmembrane transport"/>
    <property type="evidence" value="ECO:0007669"/>
    <property type="project" value="InterPro"/>
</dbReference>
<evidence type="ECO:0000256" key="5">
    <source>
        <dbReference type="ARBA" id="ARBA00022692"/>
    </source>
</evidence>
<sequence>MKRIALSAISLGMLAATSAAHAQSSVTLYGLIDDSITYLHNDGGKNTVAMVNGNLQGSRWGLKGAEDLGGGLKAVFQLENGFDPNTGKLGQGGAEFGRQAYIGLSDDRFGTVKAGRQFVPDTDLVQGITGDNYFGSVFATPGDVDNYDNSVRVSNSLKYISPVFAGFQAEAMYAFGNQAGSIGDRRAWGAALAYTNGPVALAASYQYYNGGNVTGVRKFNGGTNTTSDSIFNGPINASYDSAASVKIARVAGQYTVGSFNLGASYSNAQYTADSHSSFGQTQKYNTGNAFATYQVTPAFLTGIGYSYTKSSGNSSAKYNQVSLGADYNLSKRTDFYLVGAWQHASGQQDPAGNQAQASIGSYGFAGANGASQEYVALGIRHKF</sequence>
<dbReference type="InterPro" id="IPR050298">
    <property type="entry name" value="Gram-neg_bact_OMP"/>
</dbReference>
<dbReference type="GO" id="GO:0046930">
    <property type="term" value="C:pore complex"/>
    <property type="evidence" value="ECO:0007669"/>
    <property type="project" value="UniProtKB-KW"/>
</dbReference>
<keyword evidence="5" id="KW-0812">Transmembrane</keyword>
<comment type="subcellular location">
    <subcellularLocation>
        <location evidence="1">Cell outer membrane</location>
        <topology evidence="1">Multi-pass membrane protein</topology>
    </subcellularLocation>
</comment>
<keyword evidence="4" id="KW-1134">Transmembrane beta strand</keyword>
<evidence type="ECO:0000256" key="11">
    <source>
        <dbReference type="SAM" id="SignalP"/>
    </source>
</evidence>
<evidence type="ECO:0000256" key="4">
    <source>
        <dbReference type="ARBA" id="ARBA00022452"/>
    </source>
</evidence>
<name>A0A103R4L0_9BURK</name>
<dbReference type="InterPro" id="IPR023614">
    <property type="entry name" value="Porin_dom_sf"/>
</dbReference>
<dbReference type="InterPro" id="IPR033900">
    <property type="entry name" value="Gram_neg_porin_domain"/>
</dbReference>
<keyword evidence="6 11" id="KW-0732">Signal</keyword>
<dbReference type="Gene3D" id="2.40.160.10">
    <property type="entry name" value="Porin"/>
    <property type="match status" value="1"/>
</dbReference>
<feature type="signal peptide" evidence="11">
    <location>
        <begin position="1"/>
        <end position="22"/>
    </location>
</feature>
<keyword evidence="9" id="KW-0472">Membrane</keyword>
<dbReference type="InterPro" id="IPR001702">
    <property type="entry name" value="Porin_Gram-ve"/>
</dbReference>
<dbReference type="PRINTS" id="PR00184">
    <property type="entry name" value="NEISSPPORIN"/>
</dbReference>
<evidence type="ECO:0000256" key="9">
    <source>
        <dbReference type="ARBA" id="ARBA00023136"/>
    </source>
</evidence>
<dbReference type="AlphaFoldDB" id="A0A103R4L0"/>
<dbReference type="PRINTS" id="PR00182">
    <property type="entry name" value="ECOLNEIPORIN"/>
</dbReference>
<protein>
    <submittedName>
        <fullName evidence="13">Porin</fullName>
    </submittedName>
</protein>
<evidence type="ECO:0000256" key="3">
    <source>
        <dbReference type="ARBA" id="ARBA00022448"/>
    </source>
</evidence>
<dbReference type="Pfam" id="PF13609">
    <property type="entry name" value="Porin_4"/>
    <property type="match status" value="1"/>
</dbReference>
<comment type="subunit">
    <text evidence="2">Homotrimer.</text>
</comment>
<dbReference type="GO" id="GO:0015288">
    <property type="term" value="F:porin activity"/>
    <property type="evidence" value="ECO:0007669"/>
    <property type="project" value="UniProtKB-KW"/>
</dbReference>
<evidence type="ECO:0000256" key="6">
    <source>
        <dbReference type="ARBA" id="ARBA00022729"/>
    </source>
</evidence>
<evidence type="ECO:0000256" key="1">
    <source>
        <dbReference type="ARBA" id="ARBA00004571"/>
    </source>
</evidence>
<comment type="caution">
    <text evidence="13">The sequence shown here is derived from an EMBL/GenBank/DDBJ whole genome shotgun (WGS) entry which is preliminary data.</text>
</comment>
<dbReference type="EMBL" id="LOXM01000192">
    <property type="protein sequence ID" value="KVG61106.1"/>
    <property type="molecule type" value="Genomic_DNA"/>
</dbReference>
<evidence type="ECO:0000256" key="8">
    <source>
        <dbReference type="ARBA" id="ARBA00023114"/>
    </source>
</evidence>
<evidence type="ECO:0000313" key="13">
    <source>
        <dbReference type="EMBL" id="KVG61106.1"/>
    </source>
</evidence>
<proteinExistence type="predicted"/>
<evidence type="ECO:0000256" key="7">
    <source>
        <dbReference type="ARBA" id="ARBA00023065"/>
    </source>
</evidence>